<organism evidence="3 4">
    <name type="scientific">Caballeronia pedi</name>
    <dbReference type="NCBI Taxonomy" id="1777141"/>
    <lineage>
        <taxon>Bacteria</taxon>
        <taxon>Pseudomonadati</taxon>
        <taxon>Pseudomonadota</taxon>
        <taxon>Betaproteobacteria</taxon>
        <taxon>Burkholderiales</taxon>
        <taxon>Burkholderiaceae</taxon>
        <taxon>Caballeronia</taxon>
    </lineage>
</organism>
<dbReference type="OrthoDB" id="9133844at2"/>
<comment type="caution">
    <text evidence="3">The sequence shown here is derived from an EMBL/GenBank/DDBJ whole genome shotgun (WGS) entry which is preliminary data.</text>
</comment>
<dbReference type="Proteomes" id="UP000054911">
    <property type="component" value="Unassembled WGS sequence"/>
</dbReference>
<evidence type="ECO:0000256" key="2">
    <source>
        <dbReference type="SAM" id="SignalP"/>
    </source>
</evidence>
<evidence type="ECO:0000313" key="3">
    <source>
        <dbReference type="EMBL" id="SAK53795.1"/>
    </source>
</evidence>
<evidence type="ECO:0000256" key="1">
    <source>
        <dbReference type="SAM" id="MobiDB-lite"/>
    </source>
</evidence>
<gene>
    <name evidence="3" type="ORF">AWB80_01914</name>
</gene>
<feature type="region of interest" description="Disordered" evidence="1">
    <location>
        <begin position="61"/>
        <end position="92"/>
    </location>
</feature>
<dbReference type="EMBL" id="FCOE02000005">
    <property type="protein sequence ID" value="SAK53795.1"/>
    <property type="molecule type" value="Genomic_DNA"/>
</dbReference>
<feature type="signal peptide" evidence="2">
    <location>
        <begin position="1"/>
        <end position="23"/>
    </location>
</feature>
<feature type="chain" id="PRO_5007620202" description="Lipoprotein" evidence="2">
    <location>
        <begin position="24"/>
        <end position="92"/>
    </location>
</feature>
<evidence type="ECO:0000313" key="4">
    <source>
        <dbReference type="Proteomes" id="UP000054911"/>
    </source>
</evidence>
<accession>A0A158A7X5</accession>
<name>A0A158A7X5_9BURK</name>
<protein>
    <recommendedName>
        <fullName evidence="5">Lipoprotein</fullName>
    </recommendedName>
</protein>
<proteinExistence type="predicted"/>
<dbReference type="AlphaFoldDB" id="A0A158A7X5"/>
<keyword evidence="4" id="KW-1185">Reference proteome</keyword>
<reference evidence="3" key="1">
    <citation type="submission" date="2016-01" db="EMBL/GenBank/DDBJ databases">
        <authorList>
            <person name="Peeters C."/>
        </authorList>
    </citation>
    <scope>NUCLEOTIDE SEQUENCE [LARGE SCALE GENOMIC DNA]</scope>
    <source>
        <strain evidence="3">LMG 29323</strain>
    </source>
</reference>
<dbReference type="RefSeq" id="WP_061174434.1">
    <property type="nucleotide sequence ID" value="NZ_FCOE02000005.1"/>
</dbReference>
<keyword evidence="2" id="KW-0732">Signal</keyword>
<evidence type="ECO:0008006" key="5">
    <source>
        <dbReference type="Google" id="ProtNLM"/>
    </source>
</evidence>
<sequence>MKRNLLATLLIAASAIVAAPAFASGYGPAPFYRPAVGAPASQQGPSAQAIAAQENANGVNSTAFGGSRDTLAQSGNRAAQSGNNPQSVFFGH</sequence>